<feature type="region of interest" description="Disordered" evidence="1">
    <location>
        <begin position="684"/>
        <end position="720"/>
    </location>
</feature>
<dbReference type="InterPro" id="IPR056337">
    <property type="entry name" value="LHD_YVC1"/>
</dbReference>
<dbReference type="PANTHER" id="PTHR35859">
    <property type="entry name" value="NONSELECTIVE CATION CHANNEL PROTEIN"/>
    <property type="match status" value="1"/>
</dbReference>
<keyword evidence="2" id="KW-0472">Membrane</keyword>
<keyword evidence="2" id="KW-0812">Transmembrane</keyword>
<accession>A0AAV5GD86</accession>
<dbReference type="InterPro" id="IPR052971">
    <property type="entry name" value="TRP_calcium_channel"/>
</dbReference>
<evidence type="ECO:0000256" key="2">
    <source>
        <dbReference type="SAM" id="Phobius"/>
    </source>
</evidence>
<dbReference type="PANTHER" id="PTHR35859:SF1">
    <property type="entry name" value="NONSELECTIVE CATION CHANNEL PROTEIN"/>
    <property type="match status" value="1"/>
</dbReference>
<feature type="transmembrane region" description="Helical" evidence="2">
    <location>
        <begin position="547"/>
        <end position="564"/>
    </location>
</feature>
<feature type="region of interest" description="Disordered" evidence="1">
    <location>
        <begin position="1"/>
        <end position="31"/>
    </location>
</feature>
<dbReference type="AlphaFoldDB" id="A0AAV5GD86"/>
<protein>
    <recommendedName>
        <fullName evidence="7">Receptor-activated Ca2+-permeable cation channel</fullName>
    </recommendedName>
</protein>
<feature type="compositionally biased region" description="Low complexity" evidence="1">
    <location>
        <begin position="624"/>
        <end position="637"/>
    </location>
</feature>
<feature type="domain" description="Calcium channel YVC1-like C-terminal transmembrane" evidence="4">
    <location>
        <begin position="275"/>
        <end position="560"/>
    </location>
</feature>
<feature type="transmembrane region" description="Helical" evidence="2">
    <location>
        <begin position="361"/>
        <end position="380"/>
    </location>
</feature>
<evidence type="ECO:0000259" key="3">
    <source>
        <dbReference type="Pfam" id="PF23190"/>
    </source>
</evidence>
<feature type="transmembrane region" description="Helical" evidence="2">
    <location>
        <begin position="328"/>
        <end position="349"/>
    </location>
</feature>
<reference evidence="5 6" key="1">
    <citation type="submission" date="2021-12" db="EMBL/GenBank/DDBJ databases">
        <title>High titer production of polyol ester of fatty acids by Rhodotorula paludigena BS15 towards product separation-free biomass refinery.</title>
        <authorList>
            <person name="Mano J."/>
            <person name="Ono H."/>
            <person name="Tanaka T."/>
            <person name="Naito K."/>
            <person name="Sushida H."/>
            <person name="Ike M."/>
            <person name="Tokuyasu K."/>
            <person name="Kitaoka M."/>
        </authorList>
    </citation>
    <scope>NUCLEOTIDE SEQUENCE [LARGE SCALE GENOMIC DNA]</scope>
    <source>
        <strain evidence="5 6">BS15</strain>
    </source>
</reference>
<feature type="compositionally biased region" description="Basic and acidic residues" evidence="1">
    <location>
        <begin position="752"/>
        <end position="761"/>
    </location>
</feature>
<feature type="transmembrane region" description="Helical" evidence="2">
    <location>
        <begin position="270"/>
        <end position="290"/>
    </location>
</feature>
<dbReference type="Proteomes" id="UP001342314">
    <property type="component" value="Unassembled WGS sequence"/>
</dbReference>
<comment type="caution">
    <text evidence="5">The sequence shown here is derived from an EMBL/GenBank/DDBJ whole genome shotgun (WGS) entry which is preliminary data.</text>
</comment>
<sequence length="777" mass="84530">MVRSSAAGYTALASPDAPVSDDPEAPAAASPDPFLSSAISLAGREAVFPLVQRIRHEIEDVVDSPLSFDQLKSPTINFSVVRPLTVKLTRGDRPAISLIYGLLLARAHFLERSDDDLAFAAVNTSRADLCELLAIKALSAYGVAPGSLELLHVLTTAFNPFAGATVDMFPPDEEVDEEELQRLQEFGKGEATNALELAIVSKAKRFVKSPLVQQVIKAINVGEIMYTPESNHALIQDNYKSRPVVELYDWRSRPFLDHHRLRVPQIRSRLEFLTFAIMLGLFLLTEATYSLDHVNLWEALFIAWALGFSLDEWSAIQENGLTLHFGGAFNVLDASFCLVFFAYLGLRIAGLRGLEIGDTDLSALSFDTLGLAGVALFPRLTISLLKHNVVLLALSKMIREFSVFMGLAFLTASGFLCTFRILSRGTWDVGHIAWLMLKIWLGSAFLGFDAAQQFHPVYGPALMVAFAVLSQTLLLTILISLLSNTFAAVQANAETEILNQMALRTIERAKADPLTLYMPPLNIAALILLFPLRFLASPRVLHKTQVYLARLFNLPILLFLALSTRARHHKRSTLYLASQRTQRAFASLPRGVVPMWEDRVDLVIGEVFERAVTAKGRKVDSIDATDAASEGGDAAGAKRAKRRAPPPSPLKQHRRAAGGEALGSLSSPLARIFGQGALLDARPKAADGERADKGGTVRRASDAKREMEDRARAGGSGEGGDAALEARLARIEEALQVLVGEVVKSGAVGRGSSDEEGKGKEVPLTSLTGEVEQSYAD</sequence>
<feature type="transmembrane region" description="Helical" evidence="2">
    <location>
        <begin position="460"/>
        <end position="482"/>
    </location>
</feature>
<dbReference type="InterPro" id="IPR056336">
    <property type="entry name" value="YVC1_C"/>
</dbReference>
<feature type="transmembrane region" description="Helical" evidence="2">
    <location>
        <begin position="429"/>
        <end position="448"/>
    </location>
</feature>
<feature type="compositionally biased region" description="Basic and acidic residues" evidence="1">
    <location>
        <begin position="684"/>
        <end position="712"/>
    </location>
</feature>
<dbReference type="Pfam" id="PF23317">
    <property type="entry name" value="YVC1_C"/>
    <property type="match status" value="1"/>
</dbReference>
<keyword evidence="2" id="KW-1133">Transmembrane helix</keyword>
<feature type="region of interest" description="Disordered" evidence="1">
    <location>
        <begin position="745"/>
        <end position="777"/>
    </location>
</feature>
<evidence type="ECO:0000256" key="1">
    <source>
        <dbReference type="SAM" id="MobiDB-lite"/>
    </source>
</evidence>
<feature type="domain" description="YVC1 N-terminal linker helical" evidence="3">
    <location>
        <begin position="47"/>
        <end position="241"/>
    </location>
</feature>
<keyword evidence="6" id="KW-1185">Reference proteome</keyword>
<evidence type="ECO:0000313" key="5">
    <source>
        <dbReference type="EMBL" id="GJN87287.1"/>
    </source>
</evidence>
<proteinExistence type="predicted"/>
<evidence type="ECO:0000313" key="6">
    <source>
        <dbReference type="Proteomes" id="UP001342314"/>
    </source>
</evidence>
<feature type="transmembrane region" description="Helical" evidence="2">
    <location>
        <begin position="517"/>
        <end position="535"/>
    </location>
</feature>
<feature type="transmembrane region" description="Helical" evidence="2">
    <location>
        <begin position="401"/>
        <end position="423"/>
    </location>
</feature>
<evidence type="ECO:0000259" key="4">
    <source>
        <dbReference type="Pfam" id="PF23317"/>
    </source>
</evidence>
<organism evidence="5 6">
    <name type="scientific">Rhodotorula paludigena</name>
    <dbReference type="NCBI Taxonomy" id="86838"/>
    <lineage>
        <taxon>Eukaryota</taxon>
        <taxon>Fungi</taxon>
        <taxon>Dikarya</taxon>
        <taxon>Basidiomycota</taxon>
        <taxon>Pucciniomycotina</taxon>
        <taxon>Microbotryomycetes</taxon>
        <taxon>Sporidiobolales</taxon>
        <taxon>Sporidiobolaceae</taxon>
        <taxon>Rhodotorula</taxon>
    </lineage>
</organism>
<name>A0AAV5GD86_9BASI</name>
<evidence type="ECO:0008006" key="7">
    <source>
        <dbReference type="Google" id="ProtNLM"/>
    </source>
</evidence>
<dbReference type="EMBL" id="BQKY01000001">
    <property type="protein sequence ID" value="GJN87287.1"/>
    <property type="molecule type" value="Genomic_DNA"/>
</dbReference>
<dbReference type="Pfam" id="PF23190">
    <property type="entry name" value="LHD_TRPY1"/>
    <property type="match status" value="1"/>
</dbReference>
<feature type="region of interest" description="Disordered" evidence="1">
    <location>
        <begin position="622"/>
        <end position="661"/>
    </location>
</feature>
<gene>
    <name evidence="5" type="ORF">Rhopal_000235-T1</name>
</gene>